<evidence type="ECO:0000256" key="1">
    <source>
        <dbReference type="SAM" id="MobiDB-lite"/>
    </source>
</evidence>
<sequence>MPNNLNLPSKGLQQLQQRCSSMALWEHRPAAGSNAIFPLRRTNPANTSPIMSTETADQAPAVSDLPSGDPIPAAPPPPTAASPAPIATPKGTAKKPTLAQILAATPSNVDAFVAHLNRCFATPSGIDAVLCCLCYTSRFSASVIDSLSASALRHSARKLVALAFSLPPDTTILLSKAPPAAAAASRGMRVAGHLRALASLLSEARTITRLWSLLPLYLWLRRLMTTPAITEEEKEKGTKDASEAALDRALSWLQVVACLILQSLESSSYLASKGVLPMTPKQQGTAARWSVRFWSVFVGSELGRLAIEKLRRRAAIRRGELEVGSEEYKEWADVWGRTLARQASWFPLTVHWSMDKGFVPEMGIGLLGSIPGVVQMRQLWKETA</sequence>
<keyword evidence="3" id="KW-1185">Reference proteome</keyword>
<dbReference type="GeneID" id="73337014"/>
<evidence type="ECO:0000313" key="2">
    <source>
        <dbReference type="EMBL" id="UQC77508.1"/>
    </source>
</evidence>
<feature type="region of interest" description="Disordered" evidence="1">
    <location>
        <begin position="35"/>
        <end position="92"/>
    </location>
</feature>
<dbReference type="EMBL" id="CP019474">
    <property type="protein sequence ID" value="UQC77508.1"/>
    <property type="molecule type" value="Genomic_DNA"/>
</dbReference>
<name>A0A9Q8SI28_9PEZI</name>
<feature type="compositionally biased region" description="Polar residues" evidence="1">
    <location>
        <begin position="43"/>
        <end position="56"/>
    </location>
</feature>
<accession>A0A9Q8SI28</accession>
<reference evidence="2" key="1">
    <citation type="journal article" date="2021" name="Mol. Plant Microbe Interact.">
        <title>Complete Genome Sequence of the Plant-Pathogenic Fungus Colletotrichum lupini.</title>
        <authorList>
            <person name="Baroncelli R."/>
            <person name="Pensec F."/>
            <person name="Da Lio D."/>
            <person name="Boufleur T."/>
            <person name="Vicente I."/>
            <person name="Sarrocco S."/>
            <person name="Picot A."/>
            <person name="Baraldi E."/>
            <person name="Sukno S."/>
            <person name="Thon M."/>
            <person name="Le Floch G."/>
        </authorList>
    </citation>
    <scope>NUCLEOTIDE SEQUENCE</scope>
    <source>
        <strain evidence="2">IMI 504893</strain>
    </source>
</reference>
<dbReference type="PANTHER" id="PTHR12652">
    <property type="entry name" value="PEROXISOMAL BIOGENESIS FACTOR 11"/>
    <property type="match status" value="1"/>
</dbReference>
<gene>
    <name evidence="2" type="ORF">CLUP02_02976</name>
</gene>
<evidence type="ECO:0000313" key="3">
    <source>
        <dbReference type="Proteomes" id="UP000830671"/>
    </source>
</evidence>
<organism evidence="2 3">
    <name type="scientific">Colletotrichum lupini</name>
    <dbReference type="NCBI Taxonomy" id="145971"/>
    <lineage>
        <taxon>Eukaryota</taxon>
        <taxon>Fungi</taxon>
        <taxon>Dikarya</taxon>
        <taxon>Ascomycota</taxon>
        <taxon>Pezizomycotina</taxon>
        <taxon>Sordariomycetes</taxon>
        <taxon>Hypocreomycetidae</taxon>
        <taxon>Glomerellales</taxon>
        <taxon>Glomerellaceae</taxon>
        <taxon>Colletotrichum</taxon>
        <taxon>Colletotrichum acutatum species complex</taxon>
    </lineage>
</organism>
<protein>
    <submittedName>
        <fullName evidence="2">Peroxin 11C</fullName>
    </submittedName>
</protein>
<dbReference type="RefSeq" id="XP_049139147.1">
    <property type="nucleotide sequence ID" value="XM_049282004.1"/>
</dbReference>
<dbReference type="Proteomes" id="UP000830671">
    <property type="component" value="Chromosome 2"/>
</dbReference>
<proteinExistence type="predicted"/>
<dbReference type="KEGG" id="clup:CLUP02_02976"/>
<dbReference type="PANTHER" id="PTHR12652:SF25">
    <property type="entry name" value="MICROBODY (PEROXISOME) PROLIFERATION PROTEIN PEROXIN 11C (EUROFUNG)"/>
    <property type="match status" value="1"/>
</dbReference>
<dbReference type="AlphaFoldDB" id="A0A9Q8SI28"/>